<protein>
    <submittedName>
        <fullName evidence="2">Uncharacterized protein</fullName>
    </submittedName>
</protein>
<evidence type="ECO:0000256" key="1">
    <source>
        <dbReference type="SAM" id="Phobius"/>
    </source>
</evidence>
<dbReference type="EMBL" id="CP127363">
    <property type="protein sequence ID" value="WIY48460.1"/>
    <property type="molecule type" value="Genomic_DNA"/>
</dbReference>
<keyword evidence="3" id="KW-1185">Reference proteome</keyword>
<proteinExistence type="predicted"/>
<keyword evidence="1" id="KW-0812">Transmembrane</keyword>
<organism evidence="2 3">
    <name type="scientific">Paracidovorax citrulli</name>
    <name type="common">Acidovorax citrulli</name>
    <dbReference type="NCBI Taxonomy" id="80869"/>
    <lineage>
        <taxon>Bacteria</taxon>
        <taxon>Pseudomonadati</taxon>
        <taxon>Pseudomonadota</taxon>
        <taxon>Betaproteobacteria</taxon>
        <taxon>Burkholderiales</taxon>
        <taxon>Comamonadaceae</taxon>
        <taxon>Paracidovorax</taxon>
    </lineage>
</organism>
<keyword evidence="1" id="KW-0472">Membrane</keyword>
<evidence type="ECO:0000313" key="2">
    <source>
        <dbReference type="EMBL" id="WIY48460.1"/>
    </source>
</evidence>
<dbReference type="Proteomes" id="UP001242732">
    <property type="component" value="Chromosome"/>
</dbReference>
<feature type="transmembrane region" description="Helical" evidence="1">
    <location>
        <begin position="6"/>
        <end position="24"/>
    </location>
</feature>
<gene>
    <name evidence="2" type="ORF">QRO08_21985</name>
</gene>
<dbReference type="RefSeq" id="WP_165842997.1">
    <property type="nucleotide sequence ID" value="NZ_CP023687.1"/>
</dbReference>
<name>A0ABY9ANH7_PARCI</name>
<keyword evidence="1" id="KW-1133">Transmembrane helix</keyword>
<accession>A0ABY9ANH7</accession>
<sequence>MWRDSGTWIALGVSLLFIVAGIVMHRVFIHILKNGAPEAEASPLKKAPEHE</sequence>
<reference evidence="2 3" key="1">
    <citation type="submission" date="2023-06" db="EMBL/GenBank/DDBJ databases">
        <authorList>
            <person name="Ham H."/>
            <person name="Park D.S."/>
        </authorList>
    </citation>
    <scope>NUCLEOTIDE SEQUENCE [LARGE SCALE GENOMIC DNA]</scope>
    <source>
        <strain evidence="2 3">KACC 17005</strain>
    </source>
</reference>
<evidence type="ECO:0000313" key="3">
    <source>
        <dbReference type="Proteomes" id="UP001242732"/>
    </source>
</evidence>